<dbReference type="FunFam" id="3.40.50.720:FF:000114">
    <property type="entry name" value="UDP-glucose 6-dehydrogenase"/>
    <property type="match status" value="1"/>
</dbReference>
<dbReference type="PIRSF" id="PIRSF500133">
    <property type="entry name" value="UDPglc_DH_euk"/>
    <property type="match status" value="1"/>
</dbReference>
<dbReference type="Proteomes" id="UP000245771">
    <property type="component" value="Unassembled WGS sequence"/>
</dbReference>
<dbReference type="STRING" id="1280837.A0A316VHE6"/>
<dbReference type="OrthoDB" id="5059218at2759"/>
<dbReference type="InterPro" id="IPR001732">
    <property type="entry name" value="UDP-Glc/GDP-Man_DH_N"/>
</dbReference>
<dbReference type="SMART" id="SM00984">
    <property type="entry name" value="UDPG_MGDP_dh_C"/>
    <property type="match status" value="1"/>
</dbReference>
<evidence type="ECO:0000256" key="4">
    <source>
        <dbReference type="ARBA" id="ARBA00015132"/>
    </source>
</evidence>
<dbReference type="SUPFAM" id="SSF48179">
    <property type="entry name" value="6-phosphogluconate dehydrogenase C-terminal domain-like"/>
    <property type="match status" value="1"/>
</dbReference>
<keyword evidence="13" id="KW-1185">Reference proteome</keyword>
<dbReference type="InterPro" id="IPR028356">
    <property type="entry name" value="UDPglc_DH_euk"/>
</dbReference>
<evidence type="ECO:0000256" key="10">
    <source>
        <dbReference type="PIRSR" id="PIRSR500133-3"/>
    </source>
</evidence>
<dbReference type="RefSeq" id="XP_025356065.1">
    <property type="nucleotide sequence ID" value="XM_025498822.1"/>
</dbReference>
<evidence type="ECO:0000313" key="13">
    <source>
        <dbReference type="Proteomes" id="UP000245771"/>
    </source>
</evidence>
<dbReference type="GO" id="GO:0006065">
    <property type="term" value="P:UDP-glucuronate biosynthetic process"/>
    <property type="evidence" value="ECO:0007669"/>
    <property type="project" value="UniProtKB-UniPathway"/>
</dbReference>
<comment type="similarity">
    <text evidence="2 8">Belongs to the UDP-glucose/GDP-mannose dehydrogenase family.</text>
</comment>
<feature type="binding site" evidence="10">
    <location>
        <begin position="115"/>
        <end position="119"/>
    </location>
    <ligand>
        <name>NAD(+)</name>
        <dbReference type="ChEBI" id="CHEBI:57540"/>
    </ligand>
</feature>
<organism evidence="12 13">
    <name type="scientific">Meira miltonrushii</name>
    <dbReference type="NCBI Taxonomy" id="1280837"/>
    <lineage>
        <taxon>Eukaryota</taxon>
        <taxon>Fungi</taxon>
        <taxon>Dikarya</taxon>
        <taxon>Basidiomycota</taxon>
        <taxon>Ustilaginomycotina</taxon>
        <taxon>Exobasidiomycetes</taxon>
        <taxon>Exobasidiales</taxon>
        <taxon>Brachybasidiaceae</taxon>
        <taxon>Meira</taxon>
    </lineage>
</organism>
<feature type="binding site" evidence="10">
    <location>
        <position position="53"/>
    </location>
    <ligand>
        <name>NAD(+)</name>
        <dbReference type="ChEBI" id="CHEBI:57540"/>
    </ligand>
</feature>
<dbReference type="GO" id="GO:0005634">
    <property type="term" value="C:nucleus"/>
    <property type="evidence" value="ECO:0007669"/>
    <property type="project" value="TreeGrafter"/>
</dbReference>
<dbReference type="PANTHER" id="PTHR11374:SF3">
    <property type="entry name" value="UDP-GLUCOSE 6-DEHYDROGENASE"/>
    <property type="match status" value="1"/>
</dbReference>
<dbReference type="Gene3D" id="3.40.50.720">
    <property type="entry name" value="NAD(P)-binding Rossmann-like Domain"/>
    <property type="match status" value="2"/>
</dbReference>
<dbReference type="Pfam" id="PF03720">
    <property type="entry name" value="UDPG_MGDP_dh_C"/>
    <property type="match status" value="1"/>
</dbReference>
<dbReference type="GO" id="GO:0051287">
    <property type="term" value="F:NAD binding"/>
    <property type="evidence" value="ECO:0007669"/>
    <property type="project" value="InterPro"/>
</dbReference>
<protein>
    <recommendedName>
        <fullName evidence="4 8">UDP-glucose 6-dehydrogenase</fullName>
        <ecNumber evidence="3 8">1.1.1.22</ecNumber>
    </recommendedName>
</protein>
<evidence type="ECO:0000256" key="1">
    <source>
        <dbReference type="ARBA" id="ARBA00004701"/>
    </source>
</evidence>
<feature type="binding site" evidence="10">
    <location>
        <begin position="302"/>
        <end position="305"/>
    </location>
    <ligand>
        <name>NAD(+)</name>
        <dbReference type="ChEBI" id="CHEBI:57540"/>
    </ligand>
</feature>
<evidence type="ECO:0000259" key="11">
    <source>
        <dbReference type="SMART" id="SM00984"/>
    </source>
</evidence>
<dbReference type="PIRSF" id="PIRSF000124">
    <property type="entry name" value="UDPglc_GDPman_dh"/>
    <property type="match status" value="1"/>
</dbReference>
<dbReference type="AlphaFoldDB" id="A0A316VHE6"/>
<evidence type="ECO:0000256" key="3">
    <source>
        <dbReference type="ARBA" id="ARBA00012954"/>
    </source>
</evidence>
<evidence type="ECO:0000256" key="5">
    <source>
        <dbReference type="ARBA" id="ARBA00023002"/>
    </source>
</evidence>
<evidence type="ECO:0000256" key="7">
    <source>
        <dbReference type="ARBA" id="ARBA00047473"/>
    </source>
</evidence>
<feature type="domain" description="UDP-glucose/GDP-mannose dehydrogenase C-terminal" evidence="11">
    <location>
        <begin position="358"/>
        <end position="474"/>
    </location>
</feature>
<dbReference type="NCBIfam" id="TIGR03026">
    <property type="entry name" value="NDP-sugDHase"/>
    <property type="match status" value="1"/>
</dbReference>
<feature type="binding site" evidence="10">
    <location>
        <position position="191"/>
    </location>
    <ligand>
        <name>NAD(+)</name>
        <dbReference type="ChEBI" id="CHEBI:57540"/>
    </ligand>
</feature>
<dbReference type="FunFam" id="3.40.50.720:FF:000032">
    <property type="entry name" value="UDP-glucose 6-dehydrogenase"/>
    <property type="match status" value="1"/>
</dbReference>
<feature type="binding site" evidence="10">
    <location>
        <position position="58"/>
    </location>
    <ligand>
        <name>NAD(+)</name>
        <dbReference type="ChEBI" id="CHEBI:57540"/>
    </ligand>
</feature>
<dbReference type="InterPro" id="IPR017476">
    <property type="entry name" value="UDP-Glc/GDP-Man"/>
</dbReference>
<dbReference type="InterPro" id="IPR008927">
    <property type="entry name" value="6-PGluconate_DH-like_C_sf"/>
</dbReference>
<keyword evidence="5 8" id="KW-0560">Oxidoreductase</keyword>
<dbReference type="FunFam" id="1.20.5.100:FF:000001">
    <property type="entry name" value="UDP-glucose 6-dehydrogenase"/>
    <property type="match status" value="1"/>
</dbReference>
<comment type="pathway">
    <text evidence="1">Nucleotide-sugar biosynthesis; UDP-alpha-D-glucuronate biosynthesis; UDP-alpha-D-glucuronate from UDP-alpha-D-glucose: step 1/1.</text>
</comment>
<dbReference type="GO" id="GO:0003979">
    <property type="term" value="F:UDP-glucose 6-dehydrogenase activity"/>
    <property type="evidence" value="ECO:0007669"/>
    <property type="project" value="UniProtKB-EC"/>
</dbReference>
<dbReference type="EC" id="1.1.1.22" evidence="3 8"/>
<dbReference type="UniPathway" id="UPA00038">
    <property type="reaction ID" value="UER00491"/>
</dbReference>
<evidence type="ECO:0000313" key="12">
    <source>
        <dbReference type="EMBL" id="PWN35763.1"/>
    </source>
</evidence>
<reference evidence="12 13" key="1">
    <citation type="journal article" date="2018" name="Mol. Biol. Evol.">
        <title>Broad Genomic Sampling Reveals a Smut Pathogenic Ancestry of the Fungal Clade Ustilaginomycotina.</title>
        <authorList>
            <person name="Kijpornyongpan T."/>
            <person name="Mondo S.J."/>
            <person name="Barry K."/>
            <person name="Sandor L."/>
            <person name="Lee J."/>
            <person name="Lipzen A."/>
            <person name="Pangilinan J."/>
            <person name="LaButti K."/>
            <person name="Hainaut M."/>
            <person name="Henrissat B."/>
            <person name="Grigoriev I.V."/>
            <person name="Spatafora J.W."/>
            <person name="Aime M.C."/>
        </authorList>
    </citation>
    <scope>NUCLEOTIDE SEQUENCE [LARGE SCALE GENOMIC DNA]</scope>
    <source>
        <strain evidence="12 13">MCA 3882</strain>
    </source>
</reference>
<dbReference type="InterPro" id="IPR014027">
    <property type="entry name" value="UDP-Glc/GDP-Man_DH_C"/>
</dbReference>
<dbReference type="InterPro" id="IPR014026">
    <property type="entry name" value="UDP-Glc/GDP-Man_DH_dimer"/>
</dbReference>
<gene>
    <name evidence="12" type="ORF">FA14DRAFT_160780</name>
</gene>
<feature type="binding site" evidence="10">
    <location>
        <position position="372"/>
    </location>
    <ligand>
        <name>NAD(+)</name>
        <dbReference type="ChEBI" id="CHEBI:57540"/>
    </ligand>
</feature>
<sequence length="499" mass="54487">MQNLQADTVYNLEQAASSSPVRRICCIGAGYVGGPTCTVIASKCPDITVTIVDINPVRIAAWNSPPNPKTGKLDDLPVYEPGLADIVQTCRGRNLFFSTEVDKAIHEADLIFVSVNTPTKTSGIGAGYAADMHYVESSTRRIAEVSTSSKIIVEKSTVPCRTAASMRQVLEANAKPGLQFDILSNPEFLAEGTAITDLENPDRVLIGSLPTPEGQLAARKLQDVYARWVERKRIYTTGLWSSELSKLAANAMLAQRISSINAMAAICEATGADVTEVAHACGLDKRIGPNFLRASIGFGGSCFQKDILNLVYLSESLGLPKVAAYWKQVIEMNEYSKERFARKVVSTMFNTITQKRVALLGFAFKKDTGDTRESPAATICKLFRQERAQITVYDPKVPHHQIYLDITEPGVIDDTEAAKKQVQIANSAVEACAGAEAVVIATEWDEFKTLDWEAIHASMKKPAFLFDGRNVVDAKTLRKIGFRVHTVGRGPEIVDPVWA</sequence>
<dbReference type="GeneID" id="37020603"/>
<dbReference type="InterPro" id="IPR036291">
    <property type="entry name" value="NAD(P)-bd_dom_sf"/>
</dbReference>
<dbReference type="SUPFAM" id="SSF51735">
    <property type="entry name" value="NAD(P)-binding Rossmann-fold domains"/>
    <property type="match status" value="1"/>
</dbReference>
<keyword evidence="6 8" id="KW-0520">NAD</keyword>
<evidence type="ECO:0000256" key="2">
    <source>
        <dbReference type="ARBA" id="ARBA00006601"/>
    </source>
</evidence>
<dbReference type="InParanoid" id="A0A316VHE6"/>
<dbReference type="PANTHER" id="PTHR11374">
    <property type="entry name" value="UDP-GLUCOSE DEHYDROGENASE/UDP-MANNAC DEHYDROGENASE"/>
    <property type="match status" value="1"/>
</dbReference>
<dbReference type="EMBL" id="KZ819603">
    <property type="protein sequence ID" value="PWN35763.1"/>
    <property type="molecule type" value="Genomic_DNA"/>
</dbReference>
<accession>A0A316VHE6</accession>
<dbReference type="Gene3D" id="1.20.5.100">
    <property type="entry name" value="Cytochrome c1, transmembrane anchor, C-terminal"/>
    <property type="match status" value="1"/>
</dbReference>
<comment type="catalytic activity">
    <reaction evidence="7 8">
        <text>UDP-alpha-D-glucose + 2 NAD(+) + H2O = UDP-alpha-D-glucuronate + 2 NADH + 3 H(+)</text>
        <dbReference type="Rhea" id="RHEA:23596"/>
        <dbReference type="ChEBI" id="CHEBI:15377"/>
        <dbReference type="ChEBI" id="CHEBI:15378"/>
        <dbReference type="ChEBI" id="CHEBI:57540"/>
        <dbReference type="ChEBI" id="CHEBI:57945"/>
        <dbReference type="ChEBI" id="CHEBI:58052"/>
        <dbReference type="ChEBI" id="CHEBI:58885"/>
        <dbReference type="EC" id="1.1.1.22"/>
    </reaction>
</comment>
<dbReference type="GO" id="GO:0006024">
    <property type="term" value="P:glycosaminoglycan biosynthetic process"/>
    <property type="evidence" value="ECO:0007669"/>
    <property type="project" value="TreeGrafter"/>
</dbReference>
<evidence type="ECO:0000256" key="6">
    <source>
        <dbReference type="ARBA" id="ARBA00023027"/>
    </source>
</evidence>
<name>A0A316VHE6_9BASI</name>
<dbReference type="InterPro" id="IPR036220">
    <property type="entry name" value="UDP-Glc/GDP-Man_DH_C_sf"/>
</dbReference>
<dbReference type="Pfam" id="PF00984">
    <property type="entry name" value="UDPG_MGDP_dh"/>
    <property type="match status" value="1"/>
</dbReference>
<dbReference type="SUPFAM" id="SSF52413">
    <property type="entry name" value="UDP-glucose/GDP-mannose dehydrogenase C-terminal domain"/>
    <property type="match status" value="1"/>
</dbReference>
<feature type="active site" description="Nucleophile" evidence="9">
    <location>
        <position position="302"/>
    </location>
</feature>
<dbReference type="Pfam" id="PF03721">
    <property type="entry name" value="UDPG_MGDP_dh_N"/>
    <property type="match status" value="1"/>
</dbReference>
<feature type="binding site" evidence="10">
    <location>
        <begin position="28"/>
        <end position="33"/>
    </location>
    <ligand>
        <name>NAD(+)</name>
        <dbReference type="ChEBI" id="CHEBI:57540"/>
    </ligand>
</feature>
<proteinExistence type="inferred from homology"/>
<feature type="binding site" evidence="10">
    <location>
        <begin position="156"/>
        <end position="157"/>
    </location>
    <ligand>
        <name>NAD(+)</name>
        <dbReference type="ChEBI" id="CHEBI:57540"/>
    </ligand>
</feature>
<evidence type="ECO:0000256" key="9">
    <source>
        <dbReference type="PIRSR" id="PIRSR500133-1"/>
    </source>
</evidence>
<evidence type="ECO:0000256" key="8">
    <source>
        <dbReference type="PIRNR" id="PIRNR000124"/>
    </source>
</evidence>